<keyword evidence="1" id="KW-0472">Membrane</keyword>
<feature type="transmembrane region" description="Helical" evidence="1">
    <location>
        <begin position="7"/>
        <end position="25"/>
    </location>
</feature>
<evidence type="ECO:0000313" key="3">
    <source>
        <dbReference type="Proteomes" id="UP001597380"/>
    </source>
</evidence>
<organism evidence="2 3">
    <name type="scientific">Corallincola platygyrae</name>
    <dbReference type="NCBI Taxonomy" id="1193278"/>
    <lineage>
        <taxon>Bacteria</taxon>
        <taxon>Pseudomonadati</taxon>
        <taxon>Pseudomonadota</taxon>
        <taxon>Gammaproteobacteria</taxon>
        <taxon>Alteromonadales</taxon>
        <taxon>Psychromonadaceae</taxon>
        <taxon>Corallincola</taxon>
    </lineage>
</organism>
<reference evidence="3" key="1">
    <citation type="journal article" date="2019" name="Int. J. Syst. Evol. Microbiol.">
        <title>The Global Catalogue of Microorganisms (GCM) 10K type strain sequencing project: providing services to taxonomists for standard genome sequencing and annotation.</title>
        <authorList>
            <consortium name="The Broad Institute Genomics Platform"/>
            <consortium name="The Broad Institute Genome Sequencing Center for Infectious Disease"/>
            <person name="Wu L."/>
            <person name="Ma J."/>
        </authorList>
    </citation>
    <scope>NUCLEOTIDE SEQUENCE [LARGE SCALE GENOMIC DNA]</scope>
    <source>
        <strain evidence="3">CGMCC 1.10992</strain>
    </source>
</reference>
<protein>
    <submittedName>
        <fullName evidence="2">Uncharacterized protein</fullName>
    </submittedName>
</protein>
<sequence>MLKRPIYELLPYFYLAGGFVCIANFEFGWGQLFAILLFLLGADIWIMRSNSRRQDKVLKRRVQDRLKPFWLYEVMPFLLVCISGVVISTSGSNYLSWAMVLPVGYAFWRIEQRVEYRQHGWVQLTDAQLS</sequence>
<comment type="caution">
    <text evidence="2">The sequence shown here is derived from an EMBL/GenBank/DDBJ whole genome shotgun (WGS) entry which is preliminary data.</text>
</comment>
<evidence type="ECO:0000313" key="2">
    <source>
        <dbReference type="EMBL" id="MFD2094846.1"/>
    </source>
</evidence>
<evidence type="ECO:0000256" key="1">
    <source>
        <dbReference type="SAM" id="Phobius"/>
    </source>
</evidence>
<feature type="transmembrane region" description="Helical" evidence="1">
    <location>
        <begin position="69"/>
        <end position="88"/>
    </location>
</feature>
<proteinExistence type="predicted"/>
<dbReference type="RefSeq" id="WP_345338151.1">
    <property type="nucleotide sequence ID" value="NZ_BAABLI010000004.1"/>
</dbReference>
<name>A0ABW4XH49_9GAMM</name>
<dbReference type="EMBL" id="JBHUHT010000007">
    <property type="protein sequence ID" value="MFD2094846.1"/>
    <property type="molecule type" value="Genomic_DNA"/>
</dbReference>
<accession>A0ABW4XH49</accession>
<dbReference type="Proteomes" id="UP001597380">
    <property type="component" value="Unassembled WGS sequence"/>
</dbReference>
<keyword evidence="3" id="KW-1185">Reference proteome</keyword>
<keyword evidence="1" id="KW-0812">Transmembrane</keyword>
<gene>
    <name evidence="2" type="ORF">ACFSJ3_02535</name>
</gene>
<feature type="transmembrane region" description="Helical" evidence="1">
    <location>
        <begin position="31"/>
        <end position="48"/>
    </location>
</feature>
<keyword evidence="1" id="KW-1133">Transmembrane helix</keyword>